<feature type="region of interest" description="Disordered" evidence="1">
    <location>
        <begin position="45"/>
        <end position="125"/>
    </location>
</feature>
<sequence length="125" mass="12661">MKSLKQLATLTTLTAALCTPMLALAEPTPPKGTTVNSIALTTVQTNMRGSDGQMMPSSGMNSGMGSTMNSTSGTQMGSMSSNMHGSMSDSSNGNASNNMGTPMTSDMNMSNSTDAPVTSPQATAP</sequence>
<feature type="chain" id="PRO_5021217397" evidence="2">
    <location>
        <begin position="26"/>
        <end position="125"/>
    </location>
</feature>
<feature type="compositionally biased region" description="Low complexity" evidence="1">
    <location>
        <begin position="52"/>
        <end position="94"/>
    </location>
</feature>
<reference evidence="3 4" key="1">
    <citation type="submission" date="2019-03" db="EMBL/GenBank/DDBJ databases">
        <title>Alkanindiges illinoisensis: a potential pathogenic isolated from ascites of a gastric cancer patient with abdominal metastasis.</title>
        <authorList>
            <person name="Hu X."/>
            <person name="Yang B."/>
            <person name="Yan X."/>
            <person name="Lin L."/>
            <person name="Zhao H."/>
            <person name="Zhou F."/>
            <person name="Su B."/>
            <person name="Chen J."/>
            <person name="Rui Y."/>
            <person name="Wang Q."/>
            <person name="Zheng L."/>
        </authorList>
    </citation>
    <scope>NUCLEOTIDE SEQUENCE [LARGE SCALE GENOMIC DNA]</scope>
    <source>
        <strain evidence="3 4">NFYY 23406</strain>
    </source>
</reference>
<dbReference type="EMBL" id="SNTY01000028">
    <property type="protein sequence ID" value="TEU26441.1"/>
    <property type="molecule type" value="Genomic_DNA"/>
</dbReference>
<gene>
    <name evidence="3" type="ORF">E2B99_08340</name>
</gene>
<accession>A0A4Y7XBK8</accession>
<evidence type="ECO:0000256" key="2">
    <source>
        <dbReference type="SAM" id="SignalP"/>
    </source>
</evidence>
<feature type="signal peptide" evidence="2">
    <location>
        <begin position="1"/>
        <end position="25"/>
    </location>
</feature>
<feature type="compositionally biased region" description="Polar residues" evidence="1">
    <location>
        <begin position="95"/>
        <end position="125"/>
    </location>
</feature>
<evidence type="ECO:0000313" key="4">
    <source>
        <dbReference type="Proteomes" id="UP000297834"/>
    </source>
</evidence>
<dbReference type="Proteomes" id="UP000297834">
    <property type="component" value="Unassembled WGS sequence"/>
</dbReference>
<comment type="caution">
    <text evidence="3">The sequence shown here is derived from an EMBL/GenBank/DDBJ whole genome shotgun (WGS) entry which is preliminary data.</text>
</comment>
<dbReference type="AlphaFoldDB" id="A0A4Y7XBK8"/>
<evidence type="ECO:0000256" key="1">
    <source>
        <dbReference type="SAM" id="MobiDB-lite"/>
    </source>
</evidence>
<name>A0A4Y7XBK8_9GAMM</name>
<keyword evidence="4" id="KW-1185">Reference proteome</keyword>
<organism evidence="3 4">
    <name type="scientific">Alkanindiges illinoisensis</name>
    <dbReference type="NCBI Taxonomy" id="197183"/>
    <lineage>
        <taxon>Bacteria</taxon>
        <taxon>Pseudomonadati</taxon>
        <taxon>Pseudomonadota</taxon>
        <taxon>Gammaproteobacteria</taxon>
        <taxon>Moraxellales</taxon>
        <taxon>Moraxellaceae</taxon>
        <taxon>Alkanindiges</taxon>
    </lineage>
</organism>
<dbReference type="RefSeq" id="WP_134244536.1">
    <property type="nucleotide sequence ID" value="NZ_SNTY01000028.1"/>
</dbReference>
<keyword evidence="2" id="KW-0732">Signal</keyword>
<dbReference type="OrthoDB" id="9873609at2"/>
<protein>
    <submittedName>
        <fullName evidence="3">Uncharacterized protein</fullName>
    </submittedName>
</protein>
<evidence type="ECO:0000313" key="3">
    <source>
        <dbReference type="EMBL" id="TEU26441.1"/>
    </source>
</evidence>
<proteinExistence type="predicted"/>